<dbReference type="PANTHER" id="PTHR34094">
    <property type="match status" value="1"/>
</dbReference>
<name>A0A544TW11_9BACI</name>
<dbReference type="PANTHER" id="PTHR34094:SF1">
    <property type="entry name" value="PROTEIN FAM185A"/>
    <property type="match status" value="1"/>
</dbReference>
<protein>
    <submittedName>
        <fullName evidence="2">DUF1700 domain-containing protein</fullName>
    </submittedName>
</protein>
<sequence>MTEQQFLNELELALTVLPADERNDIIQDIKEYFTIGREDGKTDSDIAASLGSPKEIAQELLENHVPERIQTDNKVIKIPNSSFSNVVMNIDYGALYVYPSETDETTVELIGENDKLELTTDVVNDTLSIQLKTKKFKLFSFLFLIKELRVNVALPKKLYTSIIMKTDNGRIRAEKLLGKAIKVNSDNGSIGLKEFAATILEVETDNGRIEIDKVQVDKLSTQTDNGRIEIRNIDAEQIISETDNGRIMMEYVNGDIIAKTDNGRISLLTTSLDRSIQLETDNGSILVETENEPTDVSIHAKVDHGRINVFGENNSRTVFGSGSNTIRLSSDNGKITVTKKNID</sequence>
<dbReference type="OrthoDB" id="9804829at2"/>
<dbReference type="AlphaFoldDB" id="A0A544TW11"/>
<proteinExistence type="predicted"/>
<evidence type="ECO:0000313" key="3">
    <source>
        <dbReference type="Proteomes" id="UP000316626"/>
    </source>
</evidence>
<accession>A0A544TW11</accession>
<dbReference type="InterPro" id="IPR025164">
    <property type="entry name" value="Toastrack_DUF4097"/>
</dbReference>
<organism evidence="2 3">
    <name type="scientific">Psychrobacillus vulpis</name>
    <dbReference type="NCBI Taxonomy" id="2325572"/>
    <lineage>
        <taxon>Bacteria</taxon>
        <taxon>Bacillati</taxon>
        <taxon>Bacillota</taxon>
        <taxon>Bacilli</taxon>
        <taxon>Bacillales</taxon>
        <taxon>Bacillaceae</taxon>
        <taxon>Psychrobacillus</taxon>
    </lineage>
</organism>
<dbReference type="Pfam" id="PF22564">
    <property type="entry name" value="HAAS"/>
    <property type="match status" value="1"/>
</dbReference>
<feature type="domain" description="DUF4097" evidence="1">
    <location>
        <begin position="97"/>
        <end position="338"/>
    </location>
</feature>
<dbReference type="Gene3D" id="2.160.20.120">
    <property type="match status" value="1"/>
</dbReference>
<keyword evidence="3" id="KW-1185">Reference proteome</keyword>
<dbReference type="RefSeq" id="WP_142640717.1">
    <property type="nucleotide sequence ID" value="NZ_VDGI01000001.1"/>
</dbReference>
<gene>
    <name evidence="2" type="ORF">FG384_01145</name>
</gene>
<evidence type="ECO:0000313" key="2">
    <source>
        <dbReference type="EMBL" id="TQR21591.1"/>
    </source>
</evidence>
<dbReference type="Proteomes" id="UP000316626">
    <property type="component" value="Unassembled WGS sequence"/>
</dbReference>
<dbReference type="Pfam" id="PF13349">
    <property type="entry name" value="DUF4097"/>
    <property type="match status" value="1"/>
</dbReference>
<reference evidence="2 3" key="1">
    <citation type="submission" date="2019-06" db="EMBL/GenBank/DDBJ databases">
        <title>Psychrobacillus vulpis sp. nov., a new species isolated from feces of a red fox that inhabits in The Tablas de Daimiel Natural Park, Albacete, Spain.</title>
        <authorList>
            <person name="Rodriguez M."/>
            <person name="Reina J.C."/>
            <person name="Bejar V."/>
            <person name="Llamas I."/>
        </authorList>
    </citation>
    <scope>NUCLEOTIDE SEQUENCE [LARGE SCALE GENOMIC DNA]</scope>
    <source>
        <strain evidence="2 3">Z8</strain>
    </source>
</reference>
<evidence type="ECO:0000259" key="1">
    <source>
        <dbReference type="Pfam" id="PF13349"/>
    </source>
</evidence>
<comment type="caution">
    <text evidence="2">The sequence shown here is derived from an EMBL/GenBank/DDBJ whole genome shotgun (WGS) entry which is preliminary data.</text>
</comment>
<dbReference type="EMBL" id="VDGI01000001">
    <property type="protein sequence ID" value="TQR21591.1"/>
    <property type="molecule type" value="Genomic_DNA"/>
</dbReference>